<dbReference type="OrthoDB" id="3064516at2759"/>
<evidence type="ECO:0000256" key="14">
    <source>
        <dbReference type="ARBA" id="ARBA00023180"/>
    </source>
</evidence>
<evidence type="ECO:0000313" key="19">
    <source>
        <dbReference type="Proteomes" id="UP000000709"/>
    </source>
</evidence>
<accession>G3AT96</accession>
<feature type="binding site" evidence="16">
    <location>
        <position position="128"/>
    </location>
    <ligand>
        <name>Zn(2+)</name>
        <dbReference type="ChEBI" id="CHEBI:29105"/>
        <label>2</label>
    </ligand>
</feature>
<dbReference type="AlphaFoldDB" id="G3AT96"/>
<dbReference type="Pfam" id="PF01546">
    <property type="entry name" value="Peptidase_M20"/>
    <property type="match status" value="1"/>
</dbReference>
<feature type="binding site" evidence="16">
    <location>
        <position position="511"/>
    </location>
    <ligand>
        <name>Zn(2+)</name>
        <dbReference type="ChEBI" id="CHEBI:29105"/>
        <label>1</label>
    </ligand>
</feature>
<evidence type="ECO:0000256" key="3">
    <source>
        <dbReference type="ARBA" id="ARBA00006247"/>
    </source>
</evidence>
<dbReference type="InParanoid" id="G3AT96"/>
<feature type="active site" description="Proton acceptor" evidence="15">
    <location>
        <position position="197"/>
    </location>
</feature>
<evidence type="ECO:0000256" key="5">
    <source>
        <dbReference type="ARBA" id="ARBA00022645"/>
    </source>
</evidence>
<comment type="similarity">
    <text evidence="3">Belongs to the peptidase M20A family.</text>
</comment>
<evidence type="ECO:0000256" key="10">
    <source>
        <dbReference type="ARBA" id="ARBA00022833"/>
    </source>
</evidence>
<keyword evidence="9" id="KW-0378">Hydrolase</keyword>
<keyword evidence="7" id="KW-0812">Transmembrane</keyword>
<dbReference type="CDD" id="cd05674">
    <property type="entry name" value="M20_yscS"/>
    <property type="match status" value="1"/>
</dbReference>
<keyword evidence="13" id="KW-0472">Membrane</keyword>
<dbReference type="eggNOG" id="KOG2275">
    <property type="taxonomic scope" value="Eukaryota"/>
</dbReference>
<evidence type="ECO:0000256" key="1">
    <source>
        <dbReference type="ARBA" id="ARBA00001947"/>
    </source>
</evidence>
<feature type="domain" description="Peptidase M20 dimerisation" evidence="17">
    <location>
        <begin position="246"/>
        <end position="404"/>
    </location>
</feature>
<dbReference type="GeneID" id="18870389"/>
<name>G3AT96_SPAPN</name>
<dbReference type="InterPro" id="IPR002933">
    <property type="entry name" value="Peptidase_M20"/>
</dbReference>
<dbReference type="PROSITE" id="PS00758">
    <property type="entry name" value="ARGE_DAPE_CPG2_1"/>
    <property type="match status" value="1"/>
</dbReference>
<dbReference type="InterPro" id="IPR047177">
    <property type="entry name" value="Pept_M20A"/>
</dbReference>
<keyword evidence="10 16" id="KW-0862">Zinc</keyword>
<dbReference type="GO" id="GO:0004181">
    <property type="term" value="F:metallocarboxypeptidase activity"/>
    <property type="evidence" value="ECO:0007669"/>
    <property type="project" value="InterPro"/>
</dbReference>
<keyword evidence="12" id="KW-1133">Transmembrane helix</keyword>
<dbReference type="KEGG" id="spaa:SPAPADRAFT_141672"/>
<keyword evidence="11" id="KW-0832">Ubl conjugation</keyword>
<gene>
    <name evidence="18" type="ORF">SPAPADRAFT_141672</name>
</gene>
<dbReference type="STRING" id="619300.G3AT96"/>
<sequence length="543" mass="61458">MYVCKTLYHSSIFTRSSLCPLYEPIAPSSFHRDDSKVLSILFDNKYRKQSIERLSGAIQIDTQISDHLPDVPDSPETWEKFKNFHQYLEEKFPLVYENLEVERVNTYGLIFHWKGLSPKLKPVLLMAHQDTVPVQKDTIADWSYPPLSGHYDGQYIYGRGAADCKNVLIAILETLELLISQDYQPRRSIIAAFGFDEESSGYLSAGKIAKRLEKKFGKDSMYAIIDEGNGLTVDSLTNTIVAIPGTGEKGYVDISVELTTPGGHSSIPPDHTSIGIVAELAYLIEKDPYKPVLTNKNPTLGYYQCLASHDSKKKIDFKFKKTILKAGSSRRANNKLIKYITRNKLTRYLIGTSQALDIIRGGEKNNALPEVTKLLVNHRVAIESNIDEIKEHFVKRVIKLAKKHKLSVKAFGKRVYGQSNNEAGEFVITESGNLPPAPPTPLNDKVWAYLAGVTRHVFEDLVFPELGYPIITSPAIMTGNTDTRHYWNLSKNIFRYSPYFVNNFLHDTNAHSVDEKLNFDGHLQLHAFFYEYLQAIDTKEANN</sequence>
<keyword evidence="5 18" id="KW-0121">Carboxypeptidase</keyword>
<feature type="active site" evidence="15">
    <location>
        <position position="130"/>
    </location>
</feature>
<evidence type="ECO:0000256" key="16">
    <source>
        <dbReference type="PIRSR" id="PIRSR037217-2"/>
    </source>
</evidence>
<dbReference type="PANTHER" id="PTHR45962">
    <property type="entry name" value="N-FATTY-ACYL-AMINO ACID SYNTHASE/HYDROLASE PM20D1"/>
    <property type="match status" value="1"/>
</dbReference>
<feature type="binding site" evidence="16">
    <location>
        <position position="198"/>
    </location>
    <ligand>
        <name>Zn(2+)</name>
        <dbReference type="ChEBI" id="CHEBI:29105"/>
        <label>1</label>
    </ligand>
</feature>
<keyword evidence="8 16" id="KW-0479">Metal-binding</keyword>
<evidence type="ECO:0000256" key="2">
    <source>
        <dbReference type="ARBA" id="ARBA00004167"/>
    </source>
</evidence>
<comment type="subcellular location">
    <subcellularLocation>
        <location evidence="2">Membrane</location>
        <topology evidence="2">Single-pass membrane protein</topology>
    </subcellularLocation>
</comment>
<evidence type="ECO:0000256" key="11">
    <source>
        <dbReference type="ARBA" id="ARBA00022843"/>
    </source>
</evidence>
<evidence type="ECO:0000313" key="18">
    <source>
        <dbReference type="EMBL" id="EGW30859.1"/>
    </source>
</evidence>
<feature type="binding site" evidence="16">
    <location>
        <position position="226"/>
    </location>
    <ligand>
        <name>Zn(2+)</name>
        <dbReference type="ChEBI" id="CHEBI:29105"/>
        <label>2</label>
    </ligand>
</feature>
<evidence type="ECO:0000259" key="17">
    <source>
        <dbReference type="Pfam" id="PF07687"/>
    </source>
</evidence>
<evidence type="ECO:0000256" key="9">
    <source>
        <dbReference type="ARBA" id="ARBA00022801"/>
    </source>
</evidence>
<dbReference type="Pfam" id="PF07687">
    <property type="entry name" value="M20_dimer"/>
    <property type="match status" value="1"/>
</dbReference>
<dbReference type="GO" id="GO:0000328">
    <property type="term" value="C:fungal-type vacuole lumen"/>
    <property type="evidence" value="ECO:0007669"/>
    <property type="project" value="TreeGrafter"/>
</dbReference>
<keyword evidence="4" id="KW-1017">Isopeptide bond</keyword>
<evidence type="ECO:0000256" key="6">
    <source>
        <dbReference type="ARBA" id="ARBA00022670"/>
    </source>
</evidence>
<evidence type="ECO:0000256" key="4">
    <source>
        <dbReference type="ARBA" id="ARBA00022499"/>
    </source>
</evidence>
<organism evidence="19">
    <name type="scientific">Spathaspora passalidarum (strain NRRL Y-27907 / 11-Y1)</name>
    <dbReference type="NCBI Taxonomy" id="619300"/>
    <lineage>
        <taxon>Eukaryota</taxon>
        <taxon>Fungi</taxon>
        <taxon>Dikarya</taxon>
        <taxon>Ascomycota</taxon>
        <taxon>Saccharomycotina</taxon>
        <taxon>Pichiomycetes</taxon>
        <taxon>Debaryomycetaceae</taxon>
        <taxon>Spathaspora</taxon>
    </lineage>
</organism>
<protein>
    <submittedName>
        <fullName evidence="18">Gly-X carboxypeptidase</fullName>
    </submittedName>
</protein>
<reference evidence="18 19" key="1">
    <citation type="journal article" date="2011" name="Proc. Natl. Acad. Sci. U.S.A.">
        <title>Comparative genomics of xylose-fermenting fungi for enhanced biofuel production.</title>
        <authorList>
            <person name="Wohlbach D.J."/>
            <person name="Kuo A."/>
            <person name="Sato T.K."/>
            <person name="Potts K.M."/>
            <person name="Salamov A.A."/>
            <person name="LaButti K.M."/>
            <person name="Sun H."/>
            <person name="Clum A."/>
            <person name="Pangilinan J.L."/>
            <person name="Lindquist E.A."/>
            <person name="Lucas S."/>
            <person name="Lapidus A."/>
            <person name="Jin M."/>
            <person name="Gunawan C."/>
            <person name="Balan V."/>
            <person name="Dale B.E."/>
            <person name="Jeffries T.W."/>
            <person name="Zinkel R."/>
            <person name="Barry K.W."/>
            <person name="Grigoriev I.V."/>
            <person name="Gasch A.P."/>
        </authorList>
    </citation>
    <scope>NUCLEOTIDE SEQUENCE [LARGE SCALE GENOMIC DNA]</scope>
    <source>
        <strain evidence="19">NRRL Y-27907 / 11-Y1</strain>
    </source>
</reference>
<dbReference type="PANTHER" id="PTHR45962:SF1">
    <property type="entry name" value="N-FATTY-ACYL-AMINO ACID SYNTHASE_HYDROLASE PM20D1"/>
    <property type="match status" value="1"/>
</dbReference>
<dbReference type="EMBL" id="GL996504">
    <property type="protein sequence ID" value="EGW30859.1"/>
    <property type="molecule type" value="Genomic_DNA"/>
</dbReference>
<comment type="cofactor">
    <cofactor evidence="1">
        <name>Zn(2+)</name>
        <dbReference type="ChEBI" id="CHEBI:29105"/>
    </cofactor>
</comment>
<keyword evidence="14" id="KW-0325">Glycoprotein</keyword>
<dbReference type="Proteomes" id="UP000000709">
    <property type="component" value="Unassembled WGS sequence"/>
</dbReference>
<dbReference type="FunCoup" id="G3AT96">
    <property type="interactions" value="37"/>
</dbReference>
<dbReference type="OMA" id="ICPLAPK"/>
<evidence type="ECO:0000256" key="15">
    <source>
        <dbReference type="PIRSR" id="PIRSR037217-1"/>
    </source>
</evidence>
<proteinExistence type="inferred from homology"/>
<dbReference type="PIRSF" id="PIRSF037217">
    <property type="entry name" value="Carboxypeptidase_S"/>
    <property type="match status" value="1"/>
</dbReference>
<dbReference type="GO" id="GO:0016020">
    <property type="term" value="C:membrane"/>
    <property type="evidence" value="ECO:0007669"/>
    <property type="project" value="UniProtKB-SubCell"/>
</dbReference>
<dbReference type="InterPro" id="IPR017141">
    <property type="entry name" value="Pept_M20_carboxypep"/>
</dbReference>
<keyword evidence="19" id="KW-1185">Reference proteome</keyword>
<dbReference type="Gene3D" id="3.40.630.10">
    <property type="entry name" value="Zn peptidases"/>
    <property type="match status" value="1"/>
</dbReference>
<dbReference type="InterPro" id="IPR001261">
    <property type="entry name" value="ArgE/DapE_CS"/>
</dbReference>
<dbReference type="GO" id="GO:0046872">
    <property type="term" value="F:metal ion binding"/>
    <property type="evidence" value="ECO:0007669"/>
    <property type="project" value="UniProtKB-KW"/>
</dbReference>
<dbReference type="Gene3D" id="1.10.150.900">
    <property type="match status" value="1"/>
</dbReference>
<dbReference type="SUPFAM" id="SSF53187">
    <property type="entry name" value="Zn-dependent exopeptidases"/>
    <property type="match status" value="1"/>
</dbReference>
<feature type="binding site" evidence="16">
    <location>
        <position position="163"/>
    </location>
    <ligand>
        <name>Zn(2+)</name>
        <dbReference type="ChEBI" id="CHEBI:29105"/>
        <label>2</label>
    </ligand>
</feature>
<dbReference type="RefSeq" id="XP_007376892.1">
    <property type="nucleotide sequence ID" value="XM_007376830.1"/>
</dbReference>
<dbReference type="HOGENOM" id="CLU_021802_11_0_1"/>
<feature type="binding site" evidence="16">
    <location>
        <position position="163"/>
    </location>
    <ligand>
        <name>Zn(2+)</name>
        <dbReference type="ChEBI" id="CHEBI:29105"/>
        <label>1</label>
    </ligand>
</feature>
<evidence type="ECO:0000256" key="7">
    <source>
        <dbReference type="ARBA" id="ARBA00022692"/>
    </source>
</evidence>
<evidence type="ECO:0000256" key="8">
    <source>
        <dbReference type="ARBA" id="ARBA00022723"/>
    </source>
</evidence>
<dbReference type="InterPro" id="IPR011650">
    <property type="entry name" value="Peptidase_M20_dimer"/>
</dbReference>
<dbReference type="FunFam" id="3.40.630.10:FF:000098">
    <property type="entry name" value="Gly-Xaa carboxypeptidase"/>
    <property type="match status" value="1"/>
</dbReference>
<dbReference type="GO" id="GO:0051603">
    <property type="term" value="P:proteolysis involved in protein catabolic process"/>
    <property type="evidence" value="ECO:0007669"/>
    <property type="project" value="TreeGrafter"/>
</dbReference>
<evidence type="ECO:0000256" key="13">
    <source>
        <dbReference type="ARBA" id="ARBA00023136"/>
    </source>
</evidence>
<evidence type="ECO:0000256" key="12">
    <source>
        <dbReference type="ARBA" id="ARBA00022989"/>
    </source>
</evidence>
<keyword evidence="6" id="KW-0645">Protease</keyword>